<keyword evidence="4" id="KW-0647">Proteasome</keyword>
<dbReference type="GO" id="GO:0061136">
    <property type="term" value="P:regulation of proteasomal protein catabolic process"/>
    <property type="evidence" value="ECO:0007669"/>
    <property type="project" value="InterPro"/>
</dbReference>
<evidence type="ECO:0000256" key="4">
    <source>
        <dbReference type="ARBA" id="ARBA00022942"/>
    </source>
</evidence>
<name>A0A1M6V0R9_PSETH</name>
<evidence type="ECO:0000313" key="6">
    <source>
        <dbReference type="Proteomes" id="UP000184363"/>
    </source>
</evidence>
<dbReference type="EMBL" id="FRAP01000011">
    <property type="protein sequence ID" value="SHK75030.1"/>
    <property type="molecule type" value="Genomic_DNA"/>
</dbReference>
<evidence type="ECO:0000256" key="2">
    <source>
        <dbReference type="ARBA" id="ARBA00011402"/>
    </source>
</evidence>
<evidence type="ECO:0000256" key="3">
    <source>
        <dbReference type="ARBA" id="ARBA00014831"/>
    </source>
</evidence>
<accession>A0A1M6V0R9</accession>
<dbReference type="STRING" id="1848.SAMN05443637_111126"/>
<evidence type="ECO:0000256" key="1">
    <source>
        <dbReference type="ARBA" id="ARBA00006639"/>
    </source>
</evidence>
<comment type="subunit">
    <text evidence="2">Forms a homooligomeric, either hexameric or heptameric, ring-like structure which stacks co-axially with the proteasomal alpha-rings.</text>
</comment>
<dbReference type="RefSeq" id="WP_073457836.1">
    <property type="nucleotide sequence ID" value="NZ_CALGVN010000059.1"/>
</dbReference>
<gene>
    <name evidence="5" type="ORF">SAMN05443637_111126</name>
</gene>
<comment type="similarity">
    <text evidence="1">Belongs to the Bpa family.</text>
</comment>
<evidence type="ECO:0000313" key="5">
    <source>
        <dbReference type="EMBL" id="SHK75030.1"/>
    </source>
</evidence>
<sequence>MTSKDRSPAPDSPVTDADKLVRVGSMIKQTLEEIHAMPLDASGRERLVAAHRTAVAEIEAVLPPELRRELEAIAPHLRVGAAVTDAELRIAQAQLVGWLEGVFQGVHFATVVYTEDEG</sequence>
<dbReference type="AlphaFoldDB" id="A0A1M6V0R9"/>
<dbReference type="GO" id="GO:0000502">
    <property type="term" value="C:proteasome complex"/>
    <property type="evidence" value="ECO:0007669"/>
    <property type="project" value="UniProtKB-KW"/>
</dbReference>
<keyword evidence="6" id="KW-1185">Reference proteome</keyword>
<dbReference type="OrthoDB" id="5189298at2"/>
<reference evidence="5 6" key="1">
    <citation type="submission" date="2016-11" db="EMBL/GenBank/DDBJ databases">
        <authorList>
            <person name="Jaros S."/>
            <person name="Januszkiewicz K."/>
            <person name="Wedrychowicz H."/>
        </authorList>
    </citation>
    <scope>NUCLEOTIDE SEQUENCE [LARGE SCALE GENOMIC DNA]</scope>
    <source>
        <strain evidence="5 6">DSM 43832</strain>
    </source>
</reference>
<proteinExistence type="inferred from homology"/>
<dbReference type="InterPro" id="IPR019695">
    <property type="entry name" value="Proteasome_act"/>
</dbReference>
<dbReference type="Pfam" id="PF10759">
    <property type="entry name" value="BPA"/>
    <property type="match status" value="1"/>
</dbReference>
<dbReference type="Proteomes" id="UP000184363">
    <property type="component" value="Unassembled WGS sequence"/>
</dbReference>
<protein>
    <recommendedName>
        <fullName evidence="3">Bacterial proteasome activator</fullName>
    </recommendedName>
</protein>
<organism evidence="5 6">
    <name type="scientific">Pseudonocardia thermophila</name>
    <dbReference type="NCBI Taxonomy" id="1848"/>
    <lineage>
        <taxon>Bacteria</taxon>
        <taxon>Bacillati</taxon>
        <taxon>Actinomycetota</taxon>
        <taxon>Actinomycetes</taxon>
        <taxon>Pseudonocardiales</taxon>
        <taxon>Pseudonocardiaceae</taxon>
        <taxon>Pseudonocardia</taxon>
    </lineage>
</organism>